<comment type="caution">
    <text evidence="8">The sequence shown here is derived from an EMBL/GenBank/DDBJ whole genome shotgun (WGS) entry which is preliminary data.</text>
</comment>
<evidence type="ECO:0000259" key="7">
    <source>
        <dbReference type="PROSITE" id="PS51826"/>
    </source>
</evidence>
<dbReference type="Pfam" id="PF00198">
    <property type="entry name" value="2-oxoacid_dh"/>
    <property type="match status" value="1"/>
</dbReference>
<keyword evidence="9" id="KW-1185">Reference proteome</keyword>
<dbReference type="RefSeq" id="WP_183362325.1">
    <property type="nucleotide sequence ID" value="NZ_BLXZ01000007.1"/>
</dbReference>
<dbReference type="Gene3D" id="2.40.50.100">
    <property type="match status" value="1"/>
</dbReference>
<keyword evidence="3 4" id="KW-0450">Lipoyl</keyword>
<dbReference type="Gene3D" id="4.10.320.10">
    <property type="entry name" value="E3-binding domain"/>
    <property type="match status" value="1"/>
</dbReference>
<dbReference type="GO" id="GO:0045254">
    <property type="term" value="C:pyruvate dehydrogenase complex"/>
    <property type="evidence" value="ECO:0007669"/>
    <property type="project" value="InterPro"/>
</dbReference>
<comment type="cofactor">
    <cofactor evidence="1 4">
        <name>(R)-lipoate</name>
        <dbReference type="ChEBI" id="CHEBI:83088"/>
    </cofactor>
</comment>
<dbReference type="PROSITE" id="PS00189">
    <property type="entry name" value="LIPOYL"/>
    <property type="match status" value="1"/>
</dbReference>
<keyword evidence="4" id="KW-0012">Acyltransferase</keyword>
<dbReference type="SUPFAM" id="SSF51230">
    <property type="entry name" value="Single hybrid motif"/>
    <property type="match status" value="1"/>
</dbReference>
<dbReference type="EC" id="2.3.1.-" evidence="4"/>
<feature type="region of interest" description="Disordered" evidence="5">
    <location>
        <begin position="83"/>
        <end position="141"/>
    </location>
</feature>
<keyword evidence="8" id="KW-0670">Pyruvate</keyword>
<keyword evidence="4 8" id="KW-0808">Transferase</keyword>
<feature type="region of interest" description="Disordered" evidence="5">
    <location>
        <begin position="251"/>
        <end position="279"/>
    </location>
</feature>
<evidence type="ECO:0000259" key="6">
    <source>
        <dbReference type="PROSITE" id="PS50968"/>
    </source>
</evidence>
<dbReference type="CDD" id="cd06849">
    <property type="entry name" value="lipoyl_domain"/>
    <property type="match status" value="1"/>
</dbReference>
<evidence type="ECO:0000313" key="9">
    <source>
        <dbReference type="Proteomes" id="UP000587586"/>
    </source>
</evidence>
<dbReference type="Gene3D" id="3.30.559.10">
    <property type="entry name" value="Chloramphenicol acetyltransferase-like domain"/>
    <property type="match status" value="1"/>
</dbReference>
<dbReference type="InterPro" id="IPR045257">
    <property type="entry name" value="E2/Pdx1"/>
</dbReference>
<evidence type="ECO:0000313" key="8">
    <source>
        <dbReference type="EMBL" id="GFO69736.1"/>
    </source>
</evidence>
<dbReference type="Pfam" id="PF02817">
    <property type="entry name" value="E3_binding"/>
    <property type="match status" value="1"/>
</dbReference>
<accession>A0A6V8NB50</accession>
<dbReference type="PROSITE" id="PS51826">
    <property type="entry name" value="PSBD"/>
    <property type="match status" value="1"/>
</dbReference>
<dbReference type="InterPro" id="IPR011053">
    <property type="entry name" value="Single_hybrid_motif"/>
</dbReference>
<evidence type="ECO:0000256" key="4">
    <source>
        <dbReference type="RuleBase" id="RU003423"/>
    </source>
</evidence>
<dbReference type="InterPro" id="IPR003016">
    <property type="entry name" value="2-oxoA_DH_lipoyl-BS"/>
</dbReference>
<dbReference type="Pfam" id="PF00364">
    <property type="entry name" value="Biotin_lipoyl"/>
    <property type="match status" value="1"/>
</dbReference>
<dbReference type="EMBL" id="BLXZ01000007">
    <property type="protein sequence ID" value="GFO69736.1"/>
    <property type="molecule type" value="Genomic_DNA"/>
</dbReference>
<evidence type="ECO:0000256" key="5">
    <source>
        <dbReference type="SAM" id="MobiDB-lite"/>
    </source>
</evidence>
<feature type="region of interest" description="Disordered" evidence="5">
    <location>
        <begin position="175"/>
        <end position="207"/>
    </location>
</feature>
<name>A0A6V8NB50_9BACT</name>
<dbReference type="InterPro" id="IPR036625">
    <property type="entry name" value="E3-bd_dom_sf"/>
</dbReference>
<evidence type="ECO:0000256" key="2">
    <source>
        <dbReference type="ARBA" id="ARBA00007317"/>
    </source>
</evidence>
<organism evidence="8 9">
    <name type="scientific">Geomonas limicola</name>
    <dbReference type="NCBI Taxonomy" id="2740186"/>
    <lineage>
        <taxon>Bacteria</taxon>
        <taxon>Pseudomonadati</taxon>
        <taxon>Thermodesulfobacteriota</taxon>
        <taxon>Desulfuromonadia</taxon>
        <taxon>Geobacterales</taxon>
        <taxon>Geobacteraceae</taxon>
        <taxon>Geomonas</taxon>
    </lineage>
</organism>
<dbReference type="InterPro" id="IPR004167">
    <property type="entry name" value="PSBD"/>
</dbReference>
<dbReference type="GO" id="GO:0016746">
    <property type="term" value="F:acyltransferase activity"/>
    <property type="evidence" value="ECO:0007669"/>
    <property type="project" value="UniProtKB-KW"/>
</dbReference>
<proteinExistence type="inferred from homology"/>
<dbReference type="PROSITE" id="PS50968">
    <property type="entry name" value="BIOTINYL_LIPOYL"/>
    <property type="match status" value="1"/>
</dbReference>
<sequence>MNEIVMPKLSDTMTEGRLVSWKKRVGDQVNRGEVLAEVETDKANMELEAFTNGVILEIRVQPGETVAVGTVIAVIGNAAERGAATPTGAPAVSAGAQPPAEPQATPGEKAPGGVGAGEPPGVAAQSQEVTATVQPATEGQAPTEVRLPAEAQLAAAPESPGEAVSLSQVQADAEARAKAQAQVEAKVPGKKGEEISPQGPAAPGGALPVERAAPVVRRRARELGVDLGQVPGSGPEGRILLKDLEAFAAGAPGTRPEAAGGEPRPVGEPVAPAGAGPGQGEALSRLRAAVAKTVAESWRSIPHFSVTVDVLMDQAEALRRQLKESGVALTLNDLIVKGVALALGKYPRLNASFTGDALEMHPQANIGIAVGVPDGVLIPVVPDCQSRTLQQIAEISRSLVERARSGSLSEHDLQGGTFSVSNLGMFGVSEFNAIIFPHQAGVLAVGAVADAVVARGGSPVCVRSMKLTLSADHRVVDGAYAAEFLAELKEILESPVRLLI</sequence>
<reference evidence="9" key="1">
    <citation type="submission" date="2020-06" db="EMBL/GenBank/DDBJ databases">
        <title>Draft genomic sequecing of Geomonas sp. Red745.</title>
        <authorList>
            <person name="Itoh H."/>
            <person name="Xu Z.X."/>
            <person name="Ushijima N."/>
            <person name="Masuda Y."/>
            <person name="Shiratori Y."/>
            <person name="Senoo K."/>
        </authorList>
    </citation>
    <scope>NUCLEOTIDE SEQUENCE [LARGE SCALE GENOMIC DNA]</scope>
    <source>
        <strain evidence="9">Red745</strain>
    </source>
</reference>
<evidence type="ECO:0000256" key="1">
    <source>
        <dbReference type="ARBA" id="ARBA00001938"/>
    </source>
</evidence>
<dbReference type="AlphaFoldDB" id="A0A6V8NB50"/>
<dbReference type="Proteomes" id="UP000587586">
    <property type="component" value="Unassembled WGS sequence"/>
</dbReference>
<comment type="similarity">
    <text evidence="2 4">Belongs to the 2-oxoacid dehydrogenase family.</text>
</comment>
<feature type="compositionally biased region" description="Polar residues" evidence="5">
    <location>
        <begin position="125"/>
        <end position="137"/>
    </location>
</feature>
<feature type="compositionally biased region" description="Low complexity" evidence="5">
    <location>
        <begin position="197"/>
        <end position="207"/>
    </location>
</feature>
<dbReference type="SUPFAM" id="SSF52777">
    <property type="entry name" value="CoA-dependent acyltransferases"/>
    <property type="match status" value="1"/>
</dbReference>
<evidence type="ECO:0000256" key="3">
    <source>
        <dbReference type="ARBA" id="ARBA00022823"/>
    </source>
</evidence>
<feature type="domain" description="Peripheral subunit-binding (PSBD)" evidence="7">
    <location>
        <begin position="211"/>
        <end position="248"/>
    </location>
</feature>
<dbReference type="SUPFAM" id="SSF47005">
    <property type="entry name" value="Peripheral subunit-binding domain of 2-oxo acid dehydrogenase complex"/>
    <property type="match status" value="1"/>
</dbReference>
<dbReference type="PANTHER" id="PTHR23151">
    <property type="entry name" value="DIHYDROLIPOAMIDE ACETYL/SUCCINYL-TRANSFERASE-RELATED"/>
    <property type="match status" value="1"/>
</dbReference>
<dbReference type="InterPro" id="IPR023213">
    <property type="entry name" value="CAT-like_dom_sf"/>
</dbReference>
<feature type="compositionally biased region" description="Low complexity" evidence="5">
    <location>
        <begin position="175"/>
        <end position="186"/>
    </location>
</feature>
<feature type="domain" description="Lipoyl-binding" evidence="6">
    <location>
        <begin position="1"/>
        <end position="76"/>
    </location>
</feature>
<dbReference type="PANTHER" id="PTHR23151:SF90">
    <property type="entry name" value="DIHYDROLIPOYLLYSINE-RESIDUE ACETYLTRANSFERASE COMPONENT OF PYRUVATE DEHYDROGENASE COMPLEX, MITOCHONDRIAL-RELATED"/>
    <property type="match status" value="1"/>
</dbReference>
<dbReference type="GO" id="GO:0006086">
    <property type="term" value="P:pyruvate decarboxylation to acetyl-CoA"/>
    <property type="evidence" value="ECO:0007669"/>
    <property type="project" value="InterPro"/>
</dbReference>
<dbReference type="InterPro" id="IPR000089">
    <property type="entry name" value="Biotin_lipoyl"/>
</dbReference>
<gene>
    <name evidence="8" type="primary">aceF</name>
    <name evidence="8" type="ORF">GMLC_33150</name>
</gene>
<protein>
    <recommendedName>
        <fullName evidence="4">Dihydrolipoamide acetyltransferase component of pyruvate dehydrogenase complex</fullName>
        <ecNumber evidence="4">2.3.1.-</ecNumber>
    </recommendedName>
</protein>
<dbReference type="InterPro" id="IPR001078">
    <property type="entry name" value="2-oxoacid_DH_actylTfrase"/>
</dbReference>
<feature type="compositionally biased region" description="Low complexity" evidence="5">
    <location>
        <begin position="256"/>
        <end position="274"/>
    </location>
</feature>